<dbReference type="EMBL" id="GBRH01244141">
    <property type="protein sequence ID" value="JAD53754.1"/>
    <property type="molecule type" value="Transcribed_RNA"/>
</dbReference>
<accession>A0A0A9APU4</accession>
<protein>
    <submittedName>
        <fullName evidence="1">Uncharacterized protein</fullName>
    </submittedName>
</protein>
<organism evidence="1">
    <name type="scientific">Arundo donax</name>
    <name type="common">Giant reed</name>
    <name type="synonym">Donax arundinaceus</name>
    <dbReference type="NCBI Taxonomy" id="35708"/>
    <lineage>
        <taxon>Eukaryota</taxon>
        <taxon>Viridiplantae</taxon>
        <taxon>Streptophyta</taxon>
        <taxon>Embryophyta</taxon>
        <taxon>Tracheophyta</taxon>
        <taxon>Spermatophyta</taxon>
        <taxon>Magnoliopsida</taxon>
        <taxon>Liliopsida</taxon>
        <taxon>Poales</taxon>
        <taxon>Poaceae</taxon>
        <taxon>PACMAD clade</taxon>
        <taxon>Arundinoideae</taxon>
        <taxon>Arundineae</taxon>
        <taxon>Arundo</taxon>
    </lineage>
</organism>
<name>A0A0A9APU4_ARUDO</name>
<reference evidence="1" key="2">
    <citation type="journal article" date="2015" name="Data Brief">
        <title>Shoot transcriptome of the giant reed, Arundo donax.</title>
        <authorList>
            <person name="Barrero R.A."/>
            <person name="Guerrero F.D."/>
            <person name="Moolhuijzen P."/>
            <person name="Goolsby J.A."/>
            <person name="Tidwell J."/>
            <person name="Bellgard S.E."/>
            <person name="Bellgard M.I."/>
        </authorList>
    </citation>
    <scope>NUCLEOTIDE SEQUENCE</scope>
    <source>
        <tissue evidence="1">Shoot tissue taken approximately 20 cm above the soil surface</tissue>
    </source>
</reference>
<sequence length="23" mass="2819">MQSIQFATCGFDLAPMCWIWWRQ</sequence>
<reference evidence="1" key="1">
    <citation type="submission" date="2014-09" db="EMBL/GenBank/DDBJ databases">
        <authorList>
            <person name="Magalhaes I.L.F."/>
            <person name="Oliveira U."/>
            <person name="Santos F.R."/>
            <person name="Vidigal T.H.D.A."/>
            <person name="Brescovit A.D."/>
            <person name="Santos A.J."/>
        </authorList>
    </citation>
    <scope>NUCLEOTIDE SEQUENCE</scope>
    <source>
        <tissue evidence="1">Shoot tissue taken approximately 20 cm above the soil surface</tissue>
    </source>
</reference>
<proteinExistence type="predicted"/>
<dbReference type="AlphaFoldDB" id="A0A0A9APU4"/>
<evidence type="ECO:0000313" key="1">
    <source>
        <dbReference type="EMBL" id="JAD53754.1"/>
    </source>
</evidence>